<dbReference type="Pfam" id="PF03151">
    <property type="entry name" value="TPT"/>
    <property type="match status" value="1"/>
</dbReference>
<proteinExistence type="predicted"/>
<feature type="transmembrane region" description="Helical" evidence="5">
    <location>
        <begin position="86"/>
        <end position="106"/>
    </location>
</feature>
<evidence type="ECO:0000256" key="1">
    <source>
        <dbReference type="ARBA" id="ARBA00004141"/>
    </source>
</evidence>
<dbReference type="Proteomes" id="UP001189429">
    <property type="component" value="Unassembled WGS sequence"/>
</dbReference>
<accession>A0ABN9QP49</accession>
<evidence type="ECO:0000313" key="8">
    <source>
        <dbReference type="Proteomes" id="UP001189429"/>
    </source>
</evidence>
<feature type="transmembrane region" description="Helical" evidence="5">
    <location>
        <begin position="61"/>
        <end position="79"/>
    </location>
</feature>
<keyword evidence="8" id="KW-1185">Reference proteome</keyword>
<feature type="non-terminal residue" evidence="7">
    <location>
        <position position="1"/>
    </location>
</feature>
<evidence type="ECO:0000256" key="5">
    <source>
        <dbReference type="SAM" id="Phobius"/>
    </source>
</evidence>
<dbReference type="InterPro" id="IPR004853">
    <property type="entry name" value="Sugar_P_trans_dom"/>
</dbReference>
<evidence type="ECO:0000256" key="4">
    <source>
        <dbReference type="ARBA" id="ARBA00023136"/>
    </source>
</evidence>
<gene>
    <name evidence="7" type="ORF">PCOR1329_LOCUS13660</name>
</gene>
<organism evidence="7 8">
    <name type="scientific">Prorocentrum cordatum</name>
    <dbReference type="NCBI Taxonomy" id="2364126"/>
    <lineage>
        <taxon>Eukaryota</taxon>
        <taxon>Sar</taxon>
        <taxon>Alveolata</taxon>
        <taxon>Dinophyceae</taxon>
        <taxon>Prorocentrales</taxon>
        <taxon>Prorocentraceae</taxon>
        <taxon>Prorocentrum</taxon>
    </lineage>
</organism>
<reference evidence="7" key="1">
    <citation type="submission" date="2023-10" db="EMBL/GenBank/DDBJ databases">
        <authorList>
            <person name="Chen Y."/>
            <person name="Shah S."/>
            <person name="Dougan E. K."/>
            <person name="Thang M."/>
            <person name="Chan C."/>
        </authorList>
    </citation>
    <scope>NUCLEOTIDE SEQUENCE [LARGE SCALE GENOMIC DNA]</scope>
</reference>
<feature type="domain" description="Sugar phosphate transporter" evidence="6">
    <location>
        <begin position="2"/>
        <end position="237"/>
    </location>
</feature>
<evidence type="ECO:0000313" key="7">
    <source>
        <dbReference type="EMBL" id="CAK0807934.1"/>
    </source>
</evidence>
<feature type="transmembrane region" description="Helical" evidence="5">
    <location>
        <begin position="126"/>
        <end position="144"/>
    </location>
</feature>
<comment type="subcellular location">
    <subcellularLocation>
        <location evidence="1">Membrane</location>
        <topology evidence="1">Multi-pass membrane protein</topology>
    </subcellularLocation>
</comment>
<dbReference type="EMBL" id="CAUYUJ010004044">
    <property type="protein sequence ID" value="CAK0807934.1"/>
    <property type="molecule type" value="Genomic_DNA"/>
</dbReference>
<evidence type="ECO:0000259" key="6">
    <source>
        <dbReference type="Pfam" id="PF03151"/>
    </source>
</evidence>
<feature type="transmembrane region" description="Helical" evidence="5">
    <location>
        <begin position="20"/>
        <end position="41"/>
    </location>
</feature>
<feature type="transmembrane region" description="Helical" evidence="5">
    <location>
        <begin position="205"/>
        <end position="238"/>
    </location>
</feature>
<name>A0ABN9QP49_9DINO</name>
<dbReference type="PANTHER" id="PTHR11132">
    <property type="entry name" value="SOLUTE CARRIER FAMILY 35"/>
    <property type="match status" value="1"/>
</dbReference>
<keyword evidence="2 5" id="KW-0812">Transmembrane</keyword>
<keyword evidence="4 5" id="KW-0472">Membrane</keyword>
<evidence type="ECO:0000256" key="2">
    <source>
        <dbReference type="ARBA" id="ARBA00022692"/>
    </source>
</evidence>
<protein>
    <recommendedName>
        <fullName evidence="6">Sugar phosphate transporter domain-containing protein</fullName>
    </recommendedName>
</protein>
<dbReference type="SUPFAM" id="SSF103481">
    <property type="entry name" value="Multidrug resistance efflux transporter EmrE"/>
    <property type="match status" value="1"/>
</dbReference>
<dbReference type="InterPro" id="IPR050186">
    <property type="entry name" value="TPT_transporter"/>
</dbReference>
<keyword evidence="3 5" id="KW-1133">Transmembrane helix</keyword>
<dbReference type="InterPro" id="IPR037185">
    <property type="entry name" value="EmrE-like"/>
</dbReference>
<evidence type="ECO:0000256" key="3">
    <source>
        <dbReference type="ARBA" id="ARBA00022989"/>
    </source>
</evidence>
<sequence>VPEITREEAVKLIPSALGNLVLHVGAIIAFFGGAVSFVHVVKASEPVISALLNYLCIGEVLPWPVYASLAPIIGGVALASAKELSFTWLGFGAAMASNVGAAGRAVWSKMLMGQTIGKNMDSANTFSVLTIMGTVMLIPVYLIVEKPLIAYQAFNAALASGGRSFLVHMFSSGFCYYMYNELAFLALGKLDPISHAVVNTMRRVVIIVAAIVVFNTKITLLGGVGSCIAIAGTLIYSLTKSRFK</sequence>
<feature type="transmembrane region" description="Helical" evidence="5">
    <location>
        <begin position="156"/>
        <end position="179"/>
    </location>
</feature>
<comment type="caution">
    <text evidence="7">The sequence shown here is derived from an EMBL/GenBank/DDBJ whole genome shotgun (WGS) entry which is preliminary data.</text>
</comment>